<keyword evidence="2" id="KW-0233">DNA recombination</keyword>
<organism evidence="5 6">
    <name type="scientific">Crenothrix polyspora</name>
    <dbReference type="NCBI Taxonomy" id="360316"/>
    <lineage>
        <taxon>Bacteria</taxon>
        <taxon>Pseudomonadati</taxon>
        <taxon>Pseudomonadota</taxon>
        <taxon>Gammaproteobacteria</taxon>
        <taxon>Methylococcales</taxon>
        <taxon>Crenotrichaceae</taxon>
        <taxon>Crenothrix</taxon>
    </lineage>
</organism>
<dbReference type="Gene3D" id="2.40.50.140">
    <property type="entry name" value="Nucleic acid-binding proteins"/>
    <property type="match status" value="1"/>
</dbReference>
<dbReference type="GO" id="GO:0006260">
    <property type="term" value="P:DNA replication"/>
    <property type="evidence" value="ECO:0007669"/>
    <property type="project" value="UniProtKB-UniRule"/>
</dbReference>
<dbReference type="AlphaFoldDB" id="A0A1R4GZ20"/>
<comment type="caution">
    <text evidence="2">Lacks conserved residue(s) required for the propagation of feature annotation.</text>
</comment>
<name>A0A1R4GZ20_9GAMM</name>
<dbReference type="GO" id="GO:0009295">
    <property type="term" value="C:nucleoid"/>
    <property type="evidence" value="ECO:0007669"/>
    <property type="project" value="TreeGrafter"/>
</dbReference>
<gene>
    <name evidence="5" type="primary">ssb</name>
    <name evidence="5" type="ORF">CRENPOLYSF2_1050009</name>
</gene>
<comment type="function">
    <text evidence="2">Plays an important role in DNA replication, recombination and repair. Binds to ssDNA and to an array of partner proteins to recruit them to their sites of action during DNA metabolism.</text>
</comment>
<keyword evidence="2" id="KW-0235">DNA replication</keyword>
<dbReference type="InterPro" id="IPR012340">
    <property type="entry name" value="NA-bd_OB-fold"/>
</dbReference>
<protein>
    <recommendedName>
        <fullName evidence="2 3">Single-stranded DNA-binding protein</fullName>
        <shortName evidence="2">SSB</shortName>
    </recommendedName>
</protein>
<reference evidence="6" key="1">
    <citation type="submission" date="2017-02" db="EMBL/GenBank/DDBJ databases">
        <authorList>
            <person name="Daims H."/>
        </authorList>
    </citation>
    <scope>NUCLEOTIDE SEQUENCE [LARGE SCALE GENOMIC DNA]</scope>
</reference>
<dbReference type="CDD" id="cd04496">
    <property type="entry name" value="SSB_OBF"/>
    <property type="match status" value="1"/>
</dbReference>
<dbReference type="NCBIfam" id="TIGR00621">
    <property type="entry name" value="ssb"/>
    <property type="match status" value="1"/>
</dbReference>
<dbReference type="GO" id="GO:0003697">
    <property type="term" value="F:single-stranded DNA binding"/>
    <property type="evidence" value="ECO:0007669"/>
    <property type="project" value="UniProtKB-UniRule"/>
</dbReference>
<evidence type="ECO:0000256" key="4">
    <source>
        <dbReference type="SAM" id="MobiDB-lite"/>
    </source>
</evidence>
<sequence>MLNKVTLIGNLGADPEIRYMPTGGAVANISVATTFRWKDKQSGERKEATEWHRVIFFNRLAEIAGEYLKKGSQVYVEGRLQTRKWQGQDGQDRYTTEIIATEMHMLGSKSGGTGAMHNNEPSQYPQNSHSTLEKPAVQIPSRSMPEANTGSSMPNMPANFDDFDDDIPF</sequence>
<dbReference type="InterPro" id="IPR000424">
    <property type="entry name" value="Primosome_PriB/ssb"/>
</dbReference>
<comment type="subunit">
    <text evidence="2">Homotetramer.</text>
</comment>
<keyword evidence="2" id="KW-0227">DNA damage</keyword>
<dbReference type="Proteomes" id="UP000195442">
    <property type="component" value="Unassembled WGS sequence"/>
</dbReference>
<proteinExistence type="inferred from homology"/>
<evidence type="ECO:0000256" key="3">
    <source>
        <dbReference type="RuleBase" id="RU000524"/>
    </source>
</evidence>
<keyword evidence="1 2" id="KW-0238">DNA-binding</keyword>
<feature type="compositionally biased region" description="Polar residues" evidence="4">
    <location>
        <begin position="119"/>
        <end position="130"/>
    </location>
</feature>
<dbReference type="OrthoDB" id="9809878at2"/>
<dbReference type="SUPFAM" id="SSF50249">
    <property type="entry name" value="Nucleic acid-binding proteins"/>
    <property type="match status" value="1"/>
</dbReference>
<keyword evidence="6" id="KW-1185">Reference proteome</keyword>
<dbReference type="GO" id="GO:0006310">
    <property type="term" value="P:DNA recombination"/>
    <property type="evidence" value="ECO:0007669"/>
    <property type="project" value="UniProtKB-UniRule"/>
</dbReference>
<feature type="short sequence motif" description="Important for interaction with partner proteins" evidence="2">
    <location>
        <begin position="164"/>
        <end position="169"/>
    </location>
</feature>
<dbReference type="PANTHER" id="PTHR10302">
    <property type="entry name" value="SINGLE-STRANDED DNA-BINDING PROTEIN"/>
    <property type="match status" value="1"/>
</dbReference>
<dbReference type="HAMAP" id="MF_00984">
    <property type="entry name" value="SSB"/>
    <property type="match status" value="1"/>
</dbReference>
<accession>A0A1R4GZ20</accession>
<keyword evidence="2" id="KW-0234">DNA repair</keyword>
<feature type="region of interest" description="Disordered" evidence="4">
    <location>
        <begin position="109"/>
        <end position="169"/>
    </location>
</feature>
<evidence type="ECO:0000313" key="5">
    <source>
        <dbReference type="EMBL" id="SJM89215.1"/>
    </source>
</evidence>
<dbReference type="PROSITE" id="PS50935">
    <property type="entry name" value="SSB"/>
    <property type="match status" value="1"/>
</dbReference>
<dbReference type="EMBL" id="FUKJ01000008">
    <property type="protein sequence ID" value="SJM89215.1"/>
    <property type="molecule type" value="Genomic_DNA"/>
</dbReference>
<evidence type="ECO:0000256" key="2">
    <source>
        <dbReference type="HAMAP-Rule" id="MF_00984"/>
    </source>
</evidence>
<dbReference type="RefSeq" id="WP_087145524.1">
    <property type="nucleotide sequence ID" value="NZ_FUKJ01000008.1"/>
</dbReference>
<evidence type="ECO:0000256" key="1">
    <source>
        <dbReference type="ARBA" id="ARBA00023125"/>
    </source>
</evidence>
<dbReference type="InterPro" id="IPR011344">
    <property type="entry name" value="ssDNA-bd"/>
</dbReference>
<dbReference type="PANTHER" id="PTHR10302:SF27">
    <property type="entry name" value="SINGLE-STRANDED DNA-BINDING PROTEIN"/>
    <property type="match status" value="1"/>
</dbReference>
<evidence type="ECO:0000313" key="6">
    <source>
        <dbReference type="Proteomes" id="UP000195442"/>
    </source>
</evidence>
<dbReference type="GO" id="GO:0006281">
    <property type="term" value="P:DNA repair"/>
    <property type="evidence" value="ECO:0007669"/>
    <property type="project" value="UniProtKB-UniRule"/>
</dbReference>
<dbReference type="Pfam" id="PF00436">
    <property type="entry name" value="SSB"/>
    <property type="match status" value="1"/>
</dbReference>